<keyword evidence="2" id="KW-0472">Membrane</keyword>
<feature type="domain" description="SEA" evidence="3">
    <location>
        <begin position="136"/>
        <end position="249"/>
    </location>
</feature>
<accession>A0A2B4RTA3</accession>
<sequence length="305" mass="33213">MSHDELTKIVSASNMNITLFDEKELHLATTSILPETNTSILATLSASVTPQITSQTLDAPTAQTTSSMSTTPRLTKTRFSLETASASSLISPSFSEMLVTSSEANVTEESPAVDDSTESVPTERSPIKTQPTVPKDSVKFVVSMKVGSYNYTPEMANPESSVFKKVAREVENILYEELCVTENLLDCIAVEVFKLAKGSVIISYNIHMTSSTKYKQSDVNDVITESANGGQLGHLKVSDVEVKQREKVEEDEEGDNSSSRVFIYVLCGVGALLVIAVIITAISKYSSRRKNQVHEIPSNNDNSSR</sequence>
<dbReference type="InterPro" id="IPR036364">
    <property type="entry name" value="SEA_dom_sf"/>
</dbReference>
<keyword evidence="2" id="KW-0812">Transmembrane</keyword>
<keyword evidence="2" id="KW-1133">Transmembrane helix</keyword>
<protein>
    <recommendedName>
        <fullName evidence="3">SEA domain-containing protein</fullName>
    </recommendedName>
</protein>
<dbReference type="OrthoDB" id="6014129at2759"/>
<comment type="caution">
    <text evidence="4">The sequence shown here is derived from an EMBL/GenBank/DDBJ whole genome shotgun (WGS) entry which is preliminary data.</text>
</comment>
<dbReference type="PROSITE" id="PS50024">
    <property type="entry name" value="SEA"/>
    <property type="match status" value="1"/>
</dbReference>
<dbReference type="Proteomes" id="UP000225706">
    <property type="component" value="Unassembled WGS sequence"/>
</dbReference>
<keyword evidence="5" id="KW-1185">Reference proteome</keyword>
<evidence type="ECO:0000259" key="3">
    <source>
        <dbReference type="PROSITE" id="PS50024"/>
    </source>
</evidence>
<evidence type="ECO:0000313" key="4">
    <source>
        <dbReference type="EMBL" id="PFX19548.1"/>
    </source>
</evidence>
<dbReference type="InterPro" id="IPR000082">
    <property type="entry name" value="SEA_dom"/>
</dbReference>
<organism evidence="4 5">
    <name type="scientific">Stylophora pistillata</name>
    <name type="common">Smooth cauliflower coral</name>
    <dbReference type="NCBI Taxonomy" id="50429"/>
    <lineage>
        <taxon>Eukaryota</taxon>
        <taxon>Metazoa</taxon>
        <taxon>Cnidaria</taxon>
        <taxon>Anthozoa</taxon>
        <taxon>Hexacorallia</taxon>
        <taxon>Scleractinia</taxon>
        <taxon>Astrocoeniina</taxon>
        <taxon>Pocilloporidae</taxon>
        <taxon>Stylophora</taxon>
    </lineage>
</organism>
<evidence type="ECO:0000313" key="5">
    <source>
        <dbReference type="Proteomes" id="UP000225706"/>
    </source>
</evidence>
<dbReference type="EMBL" id="LSMT01000355">
    <property type="protein sequence ID" value="PFX19548.1"/>
    <property type="molecule type" value="Genomic_DNA"/>
</dbReference>
<feature type="region of interest" description="Disordered" evidence="1">
    <location>
        <begin position="101"/>
        <end position="132"/>
    </location>
</feature>
<feature type="transmembrane region" description="Helical" evidence="2">
    <location>
        <begin position="261"/>
        <end position="282"/>
    </location>
</feature>
<proteinExistence type="predicted"/>
<dbReference type="Pfam" id="PF01390">
    <property type="entry name" value="SEA"/>
    <property type="match status" value="1"/>
</dbReference>
<dbReference type="AlphaFoldDB" id="A0A2B4RTA3"/>
<dbReference type="SUPFAM" id="SSF82671">
    <property type="entry name" value="SEA domain"/>
    <property type="match status" value="1"/>
</dbReference>
<name>A0A2B4RTA3_STYPI</name>
<evidence type="ECO:0000256" key="2">
    <source>
        <dbReference type="SAM" id="Phobius"/>
    </source>
</evidence>
<evidence type="ECO:0000256" key="1">
    <source>
        <dbReference type="SAM" id="MobiDB-lite"/>
    </source>
</evidence>
<reference evidence="5" key="1">
    <citation type="journal article" date="2017" name="bioRxiv">
        <title>Comparative analysis of the genomes of Stylophora pistillata and Acropora digitifera provides evidence for extensive differences between species of corals.</title>
        <authorList>
            <person name="Voolstra C.R."/>
            <person name="Li Y."/>
            <person name="Liew Y.J."/>
            <person name="Baumgarten S."/>
            <person name="Zoccola D."/>
            <person name="Flot J.-F."/>
            <person name="Tambutte S."/>
            <person name="Allemand D."/>
            <person name="Aranda M."/>
        </authorList>
    </citation>
    <scope>NUCLEOTIDE SEQUENCE [LARGE SCALE GENOMIC DNA]</scope>
</reference>
<gene>
    <name evidence="4" type="ORF">AWC38_SpisGene16028</name>
</gene>
<feature type="compositionally biased region" description="Polar residues" evidence="1">
    <location>
        <begin position="118"/>
        <end position="132"/>
    </location>
</feature>